<evidence type="ECO:0000256" key="7">
    <source>
        <dbReference type="ARBA" id="ARBA00022842"/>
    </source>
</evidence>
<dbReference type="InterPro" id="IPR019199">
    <property type="entry name" value="Virulence_VapD/CRISPR_Cas2"/>
</dbReference>
<dbReference type="PANTHER" id="PTHR34405">
    <property type="entry name" value="CRISPR-ASSOCIATED ENDORIBONUCLEASE CAS2"/>
    <property type="match status" value="1"/>
</dbReference>
<dbReference type="GO" id="GO:0004521">
    <property type="term" value="F:RNA endonuclease activity"/>
    <property type="evidence" value="ECO:0007669"/>
    <property type="project" value="InterPro"/>
</dbReference>
<dbReference type="Proteomes" id="UP000183671">
    <property type="component" value="Unassembled WGS sequence"/>
</dbReference>
<dbReference type="Pfam" id="PF09827">
    <property type="entry name" value="CRISPR_Cas2"/>
    <property type="match status" value="1"/>
</dbReference>
<reference evidence="10 11" key="1">
    <citation type="submission" date="2016-07" db="EMBL/GenBank/DDBJ databases">
        <title>A clinical isolate of carbapenem-resistant Streptococcus oralis with altered penicillin binding proteins.</title>
        <authorList>
            <person name="Kanji J.N."/>
            <person name="Bharat A."/>
            <person name="Naidu P."/>
            <person name="Martin I."/>
            <person name="Mulvey M.R."/>
            <person name="Panaro C.D."/>
        </authorList>
    </citation>
    <scope>NUCLEOTIDE SEQUENCE [LARGE SCALE GENOMIC DNA]</scope>
    <source>
        <strain evidence="10 11">SC15-3744</strain>
    </source>
</reference>
<proteinExistence type="inferred from homology"/>
<evidence type="ECO:0000256" key="4">
    <source>
        <dbReference type="ARBA" id="ARBA00022723"/>
    </source>
</evidence>
<dbReference type="RefSeq" id="WP_049505520.1">
    <property type="nucleotide sequence ID" value="NZ_CP019562.1"/>
</dbReference>
<evidence type="ECO:0000256" key="5">
    <source>
        <dbReference type="ARBA" id="ARBA00022759"/>
    </source>
</evidence>
<keyword evidence="3 9" id="KW-0540">Nuclease</keyword>
<dbReference type="SUPFAM" id="SSF143430">
    <property type="entry name" value="TTP0101/SSO1404-like"/>
    <property type="match status" value="1"/>
</dbReference>
<keyword evidence="5 9" id="KW-0255">Endonuclease</keyword>
<dbReference type="NCBIfam" id="TIGR01573">
    <property type="entry name" value="cas2"/>
    <property type="match status" value="1"/>
</dbReference>
<keyword evidence="4 9" id="KW-0479">Metal-binding</keyword>
<feature type="binding site" evidence="9">
    <location>
        <position position="27"/>
    </location>
    <ligand>
        <name>Mg(2+)</name>
        <dbReference type="ChEBI" id="CHEBI:18420"/>
        <note>catalytic</note>
    </ligand>
</feature>
<evidence type="ECO:0000256" key="9">
    <source>
        <dbReference type="HAMAP-Rule" id="MF_01471"/>
    </source>
</evidence>
<dbReference type="CDD" id="cd09725">
    <property type="entry name" value="Cas2_I_II_III"/>
    <property type="match status" value="1"/>
</dbReference>
<organism evidence="10 11">
    <name type="scientific">Streptococcus oralis</name>
    <dbReference type="NCBI Taxonomy" id="1303"/>
    <lineage>
        <taxon>Bacteria</taxon>
        <taxon>Bacillati</taxon>
        <taxon>Bacillota</taxon>
        <taxon>Bacilli</taxon>
        <taxon>Lactobacillales</taxon>
        <taxon>Streptococcaceae</taxon>
        <taxon>Streptococcus</taxon>
    </lineage>
</organism>
<accession>A0A1L8Q5D2</accession>
<evidence type="ECO:0000256" key="8">
    <source>
        <dbReference type="ARBA" id="ARBA00023118"/>
    </source>
</evidence>
<dbReference type="GO" id="GO:0051607">
    <property type="term" value="P:defense response to virus"/>
    <property type="evidence" value="ECO:0007669"/>
    <property type="project" value="UniProtKB-UniRule"/>
</dbReference>
<comment type="cofactor">
    <cofactor evidence="1 9">
        <name>Mg(2+)</name>
        <dbReference type="ChEBI" id="CHEBI:18420"/>
    </cofactor>
</comment>
<keyword evidence="8 9" id="KW-0051">Antiviral defense</keyword>
<dbReference type="GO" id="GO:0043571">
    <property type="term" value="P:maintenance of CRISPR repeat elements"/>
    <property type="evidence" value="ECO:0007669"/>
    <property type="project" value="UniProtKB-UniRule"/>
</dbReference>
<name>A0A1L8Q5D2_STROR</name>
<comment type="similarity">
    <text evidence="2 9">Belongs to the CRISPR-associated endoribonuclease Cas2 protein family.</text>
</comment>
<evidence type="ECO:0000313" key="10">
    <source>
        <dbReference type="EMBL" id="OJG02734.1"/>
    </source>
</evidence>
<keyword evidence="6 9" id="KW-0378">Hydrolase</keyword>
<evidence type="ECO:0000256" key="2">
    <source>
        <dbReference type="ARBA" id="ARBA00009959"/>
    </source>
</evidence>
<evidence type="ECO:0000313" key="11">
    <source>
        <dbReference type="Proteomes" id="UP000183671"/>
    </source>
</evidence>
<evidence type="ECO:0000256" key="6">
    <source>
        <dbReference type="ARBA" id="ARBA00022801"/>
    </source>
</evidence>
<comment type="caution">
    <text evidence="10">The sequence shown here is derived from an EMBL/GenBank/DDBJ whole genome shotgun (WGS) entry which is preliminary data.</text>
</comment>
<dbReference type="InterPro" id="IPR021127">
    <property type="entry name" value="CRISPR_associated_Cas2"/>
</dbReference>
<gene>
    <name evidence="9" type="primary">cas2</name>
    <name evidence="10" type="ORF">BBP19_02325</name>
</gene>
<dbReference type="HAMAP" id="MF_01471">
    <property type="entry name" value="Cas2"/>
    <property type="match status" value="1"/>
</dbReference>
<evidence type="ECO:0000256" key="3">
    <source>
        <dbReference type="ARBA" id="ARBA00022722"/>
    </source>
</evidence>
<dbReference type="EMBL" id="MBDM01000006">
    <property type="protein sequence ID" value="OJG02734.1"/>
    <property type="molecule type" value="Genomic_DNA"/>
</dbReference>
<evidence type="ECO:0000256" key="1">
    <source>
        <dbReference type="ARBA" id="ARBA00001946"/>
    </source>
</evidence>
<sequence length="109" mass="12893">MGLYFNLSAEEKEFAKKKSFFCIIIYDIVSNKRRLKLAKLLEGFGIRVQRSCFEIDLEKSNYRSLLSELQAFYDADQLDNIIVYVGNREETLRLNTDEVEIEKEDCLFF</sequence>
<comment type="subunit">
    <text evidence="9">Homodimer, forms a heterotetramer with a Cas1 homodimer.</text>
</comment>
<dbReference type="GO" id="GO:0016787">
    <property type="term" value="F:hydrolase activity"/>
    <property type="evidence" value="ECO:0007669"/>
    <property type="project" value="UniProtKB-KW"/>
</dbReference>
<comment type="function">
    <text evidence="9">CRISPR (clustered regularly interspaced short palindromic repeat), is an adaptive immune system that provides protection against mobile genetic elements (viruses, transposable elements and conjugative plasmids). CRISPR clusters contain sequences complementary to antecedent mobile elements and target invading nucleic acids. CRISPR clusters are transcribed and processed into CRISPR RNA (crRNA). Functions as a ssRNA-specific endoribonuclease. Involved in the integration of spacer DNA into the CRISPR cassette.</text>
</comment>
<dbReference type="EC" id="3.1.-.-" evidence="9"/>
<dbReference type="Gene3D" id="3.30.70.240">
    <property type="match status" value="1"/>
</dbReference>
<dbReference type="AlphaFoldDB" id="A0A1L8Q5D2"/>
<protein>
    <recommendedName>
        <fullName evidence="9">CRISPR-associated endoribonuclease Cas2</fullName>
        <ecNumber evidence="9">3.1.-.-</ecNumber>
    </recommendedName>
</protein>
<dbReference type="PANTHER" id="PTHR34405:SF3">
    <property type="entry name" value="CRISPR-ASSOCIATED ENDORIBONUCLEASE CAS2 3"/>
    <property type="match status" value="1"/>
</dbReference>
<keyword evidence="7 9" id="KW-0460">Magnesium</keyword>
<dbReference type="GO" id="GO:0046872">
    <property type="term" value="F:metal ion binding"/>
    <property type="evidence" value="ECO:0007669"/>
    <property type="project" value="UniProtKB-UniRule"/>
</dbReference>